<dbReference type="Gene3D" id="3.30.43.10">
    <property type="entry name" value="Uridine Diphospho-n-acetylenolpyruvylglucosamine Reductase, domain 2"/>
    <property type="match status" value="1"/>
</dbReference>
<evidence type="ECO:0000256" key="2">
    <source>
        <dbReference type="ARBA" id="ARBA00022827"/>
    </source>
</evidence>
<dbReference type="SMART" id="SM01092">
    <property type="entry name" value="CO_deh_flav_C"/>
    <property type="match status" value="1"/>
</dbReference>
<dbReference type="Proteomes" id="UP000008221">
    <property type="component" value="Chromosome"/>
</dbReference>
<dbReference type="Pfam" id="PF00941">
    <property type="entry name" value="FAD_binding_5"/>
    <property type="match status" value="1"/>
</dbReference>
<dbReference type="HOGENOM" id="CLU_058050_3_0_11"/>
<dbReference type="InterPro" id="IPR016169">
    <property type="entry name" value="FAD-bd_PCMH_sub2"/>
</dbReference>
<dbReference type="KEGG" id="ace:Acel_1638"/>
<dbReference type="PANTHER" id="PTHR42659:SF2">
    <property type="entry name" value="XANTHINE DEHYDROGENASE SUBUNIT C-RELATED"/>
    <property type="match status" value="1"/>
</dbReference>
<dbReference type="Gene3D" id="3.30.390.50">
    <property type="entry name" value="CO dehydrogenase flavoprotein, C-terminal domain"/>
    <property type="match status" value="1"/>
</dbReference>
<dbReference type="RefSeq" id="WP_011720473.1">
    <property type="nucleotide sequence ID" value="NC_008578.1"/>
</dbReference>
<dbReference type="InParanoid" id="A0LVF0"/>
<dbReference type="InterPro" id="IPR005107">
    <property type="entry name" value="CO_DH_flav_C"/>
</dbReference>
<dbReference type="PANTHER" id="PTHR42659">
    <property type="entry name" value="XANTHINE DEHYDROGENASE SUBUNIT C-RELATED"/>
    <property type="match status" value="1"/>
</dbReference>
<dbReference type="EC" id="1.2.99.2" evidence="5"/>
<dbReference type="Pfam" id="PF03450">
    <property type="entry name" value="CO_deh_flav_C"/>
    <property type="match status" value="1"/>
</dbReference>
<dbReference type="Gene3D" id="3.30.465.10">
    <property type="match status" value="1"/>
</dbReference>
<keyword evidence="2" id="KW-0274">FAD</keyword>
<evidence type="ECO:0000313" key="5">
    <source>
        <dbReference type="EMBL" id="ABK53410.1"/>
    </source>
</evidence>
<evidence type="ECO:0000259" key="4">
    <source>
        <dbReference type="PROSITE" id="PS51387"/>
    </source>
</evidence>
<dbReference type="InterPro" id="IPR016167">
    <property type="entry name" value="FAD-bd_PCMH_sub1"/>
</dbReference>
<dbReference type="GO" id="GO:0016491">
    <property type="term" value="F:oxidoreductase activity"/>
    <property type="evidence" value="ECO:0007669"/>
    <property type="project" value="UniProtKB-KW"/>
</dbReference>
<keyword evidence="1" id="KW-0285">Flavoprotein</keyword>
<dbReference type="InterPro" id="IPR036683">
    <property type="entry name" value="CO_DH_flav_C_dom_sf"/>
</dbReference>
<dbReference type="GO" id="GO:0071949">
    <property type="term" value="F:FAD binding"/>
    <property type="evidence" value="ECO:0007669"/>
    <property type="project" value="InterPro"/>
</dbReference>
<gene>
    <name evidence="5" type="ordered locus">Acel_1638</name>
</gene>
<reference evidence="5 6" key="1">
    <citation type="journal article" date="2009" name="Genome Res.">
        <title>Complete genome of the cellulolytic thermophile Acidothermus cellulolyticus 11B provides insights into its ecophysiological and evolutionary adaptations.</title>
        <authorList>
            <person name="Barabote R.D."/>
            <person name="Xie G."/>
            <person name="Leu D.H."/>
            <person name="Normand P."/>
            <person name="Necsulea A."/>
            <person name="Daubin V."/>
            <person name="Medigue C."/>
            <person name="Adney W.S."/>
            <person name="Xu X.C."/>
            <person name="Lapidus A."/>
            <person name="Parales R.E."/>
            <person name="Detter C."/>
            <person name="Pujic P."/>
            <person name="Bruce D."/>
            <person name="Lavire C."/>
            <person name="Challacombe J.F."/>
            <person name="Brettin T.S."/>
            <person name="Berry A.M."/>
        </authorList>
    </citation>
    <scope>NUCLEOTIDE SEQUENCE [LARGE SCALE GENOMIC DNA]</scope>
    <source>
        <strain evidence="6">ATCC 43068 / DSM 8971 / 11B</strain>
    </source>
</reference>
<keyword evidence="3 5" id="KW-0560">Oxidoreductase</keyword>
<dbReference type="PROSITE" id="PS51387">
    <property type="entry name" value="FAD_PCMH"/>
    <property type="match status" value="1"/>
</dbReference>
<dbReference type="STRING" id="351607.Acel_1638"/>
<dbReference type="EMBL" id="CP000481">
    <property type="protein sequence ID" value="ABK53410.1"/>
    <property type="molecule type" value="Genomic_DNA"/>
</dbReference>
<dbReference type="SUPFAM" id="SSF56176">
    <property type="entry name" value="FAD-binding/transporter-associated domain-like"/>
    <property type="match status" value="1"/>
</dbReference>
<dbReference type="SUPFAM" id="SSF55447">
    <property type="entry name" value="CO dehydrogenase flavoprotein C-terminal domain-like"/>
    <property type="match status" value="1"/>
</dbReference>
<accession>A0LVF0</accession>
<keyword evidence="6" id="KW-1185">Reference proteome</keyword>
<dbReference type="FunCoup" id="A0LVF0">
    <property type="interactions" value="3"/>
</dbReference>
<dbReference type="InterPro" id="IPR016166">
    <property type="entry name" value="FAD-bd_PCMH"/>
</dbReference>
<name>A0LVF0_ACIC1</name>
<evidence type="ECO:0000256" key="1">
    <source>
        <dbReference type="ARBA" id="ARBA00022630"/>
    </source>
</evidence>
<sequence>MGCAPFDYVTVDSFEHAAQLLRTYGEDAKLLAGGQSLIPMLNLRLLRPSVLIDLNSVPAHAPIITDGELRLSALTRHRSLLEDRLIEAHAPLLPMVAKHIGNVRVRNRGTIGGSLAHGDPSAELCVAALAVDARVDVLGSSGGRTLNASDLFVGYLTTSLEPDEMITAVRIPLPAPRTGWAFEEVVRRGSDFAVVAVAARVRLSDVDGTISDVALALGGVGDRAMTVDAPLLTSAVGTDGSDESLDEIAAMIAAHVEPFSDVRASAAYRRHLVAVLTRRALAGAIARARGGASHR</sequence>
<organism evidence="5 6">
    <name type="scientific">Acidothermus cellulolyticus (strain ATCC 43068 / DSM 8971 / 11B)</name>
    <dbReference type="NCBI Taxonomy" id="351607"/>
    <lineage>
        <taxon>Bacteria</taxon>
        <taxon>Bacillati</taxon>
        <taxon>Actinomycetota</taxon>
        <taxon>Actinomycetes</taxon>
        <taxon>Acidothermales</taxon>
        <taxon>Acidothermaceae</taxon>
        <taxon>Acidothermus</taxon>
    </lineage>
</organism>
<dbReference type="InterPro" id="IPR051312">
    <property type="entry name" value="Diverse_Substr_Oxidored"/>
</dbReference>
<evidence type="ECO:0000256" key="3">
    <source>
        <dbReference type="ARBA" id="ARBA00023002"/>
    </source>
</evidence>
<evidence type="ECO:0000313" key="6">
    <source>
        <dbReference type="Proteomes" id="UP000008221"/>
    </source>
</evidence>
<dbReference type="InterPro" id="IPR036318">
    <property type="entry name" value="FAD-bd_PCMH-like_sf"/>
</dbReference>
<proteinExistence type="predicted"/>
<protein>
    <submittedName>
        <fullName evidence="5">Carbon-monoxide dehydrogenase (Acceptor)</fullName>
        <ecNumber evidence="5">1.2.99.2</ecNumber>
    </submittedName>
</protein>
<dbReference type="InterPro" id="IPR002346">
    <property type="entry name" value="Mopterin_DH_FAD-bd"/>
</dbReference>
<feature type="domain" description="FAD-binding PCMH-type" evidence="4">
    <location>
        <begin position="1"/>
        <end position="176"/>
    </location>
</feature>
<dbReference type="eggNOG" id="COG1319">
    <property type="taxonomic scope" value="Bacteria"/>
</dbReference>
<dbReference type="AlphaFoldDB" id="A0LVF0"/>
<dbReference type="OrthoDB" id="9793944at2"/>